<evidence type="ECO:0000313" key="4">
    <source>
        <dbReference type="Proteomes" id="UP001162060"/>
    </source>
</evidence>
<comment type="caution">
    <text evidence="2">The sequence shown here is derived from an EMBL/GenBank/DDBJ whole genome shotgun (WGS) entry which is preliminary data.</text>
</comment>
<dbReference type="EMBL" id="CAKLBY020000050">
    <property type="protein sequence ID" value="CAK7919849.1"/>
    <property type="molecule type" value="Genomic_DNA"/>
</dbReference>
<feature type="region of interest" description="Disordered" evidence="1">
    <location>
        <begin position="49"/>
        <end position="71"/>
    </location>
</feature>
<protein>
    <submittedName>
        <fullName evidence="2">Uncharacterized protein</fullName>
    </submittedName>
</protein>
<reference evidence="2" key="1">
    <citation type="submission" date="2024-01" db="EMBL/GenBank/DDBJ databases">
        <authorList>
            <person name="Webb A."/>
        </authorList>
    </citation>
    <scope>NUCLEOTIDE SEQUENCE</scope>
    <source>
        <strain evidence="2">Pm1</strain>
    </source>
</reference>
<evidence type="ECO:0000313" key="2">
    <source>
        <dbReference type="EMBL" id="CAK7919849.1"/>
    </source>
</evidence>
<gene>
    <name evidence="3" type="ORF">PM001_LOCUS31601</name>
    <name evidence="2" type="ORF">PM001_LOCUS6244</name>
</gene>
<dbReference type="Pfam" id="PF14223">
    <property type="entry name" value="Retrotran_gag_2"/>
    <property type="match status" value="1"/>
</dbReference>
<dbReference type="EMBL" id="CAKLBY020000366">
    <property type="protein sequence ID" value="CAK7946451.1"/>
    <property type="molecule type" value="Genomic_DNA"/>
</dbReference>
<organism evidence="2 4">
    <name type="scientific">Peronospora matthiolae</name>
    <dbReference type="NCBI Taxonomy" id="2874970"/>
    <lineage>
        <taxon>Eukaryota</taxon>
        <taxon>Sar</taxon>
        <taxon>Stramenopiles</taxon>
        <taxon>Oomycota</taxon>
        <taxon>Peronosporomycetes</taxon>
        <taxon>Peronosporales</taxon>
        <taxon>Peronosporaceae</taxon>
        <taxon>Peronospora</taxon>
    </lineage>
</organism>
<evidence type="ECO:0000256" key="1">
    <source>
        <dbReference type="SAM" id="MobiDB-lite"/>
    </source>
</evidence>
<evidence type="ECO:0000313" key="3">
    <source>
        <dbReference type="EMBL" id="CAK7946451.1"/>
    </source>
</evidence>
<proteinExistence type="predicted"/>
<sequence length="71" mass="8024">MEMAEGGNVMHHCNEVLNLSAKLSSTGAKMEDEDVAICLLRTPQELRERRPYFGDEQHGTAIARRRESAHE</sequence>
<dbReference type="Proteomes" id="UP001162060">
    <property type="component" value="Unassembled WGS sequence"/>
</dbReference>
<dbReference type="AlphaFoldDB" id="A0AAV1TF40"/>
<name>A0AAV1TF40_9STRA</name>
<accession>A0AAV1TF40</accession>